<dbReference type="AlphaFoldDB" id="A0A8X6FK98"/>
<dbReference type="Proteomes" id="UP000887116">
    <property type="component" value="Unassembled WGS sequence"/>
</dbReference>
<reference evidence="1" key="1">
    <citation type="submission" date="2020-07" db="EMBL/GenBank/DDBJ databases">
        <title>Multicomponent nature underlies the extraordinary mechanical properties of spider dragline silk.</title>
        <authorList>
            <person name="Kono N."/>
            <person name="Nakamura H."/>
            <person name="Mori M."/>
            <person name="Yoshida Y."/>
            <person name="Ohtoshi R."/>
            <person name="Malay A.D."/>
            <person name="Moran D.A.P."/>
            <person name="Tomita M."/>
            <person name="Numata K."/>
            <person name="Arakawa K."/>
        </authorList>
    </citation>
    <scope>NUCLEOTIDE SEQUENCE</scope>
</reference>
<keyword evidence="2" id="KW-1185">Reference proteome</keyword>
<name>A0A8X6FK98_TRICU</name>
<evidence type="ECO:0000313" key="2">
    <source>
        <dbReference type="Proteomes" id="UP000887116"/>
    </source>
</evidence>
<organism evidence="1 2">
    <name type="scientific">Trichonephila clavata</name>
    <name type="common">Joro spider</name>
    <name type="synonym">Nephila clavata</name>
    <dbReference type="NCBI Taxonomy" id="2740835"/>
    <lineage>
        <taxon>Eukaryota</taxon>
        <taxon>Metazoa</taxon>
        <taxon>Ecdysozoa</taxon>
        <taxon>Arthropoda</taxon>
        <taxon>Chelicerata</taxon>
        <taxon>Arachnida</taxon>
        <taxon>Araneae</taxon>
        <taxon>Araneomorphae</taxon>
        <taxon>Entelegynae</taxon>
        <taxon>Araneoidea</taxon>
        <taxon>Nephilidae</taxon>
        <taxon>Trichonephila</taxon>
    </lineage>
</organism>
<accession>A0A8X6FK98</accession>
<gene>
    <name evidence="1" type="ORF">TNCT_142991</name>
</gene>
<comment type="caution">
    <text evidence="1">The sequence shown here is derived from an EMBL/GenBank/DDBJ whole genome shotgun (WGS) entry which is preliminary data.</text>
</comment>
<proteinExistence type="predicted"/>
<dbReference type="EMBL" id="BMAO01012645">
    <property type="protein sequence ID" value="GFQ82960.1"/>
    <property type="molecule type" value="Genomic_DNA"/>
</dbReference>
<evidence type="ECO:0000313" key="1">
    <source>
        <dbReference type="EMBL" id="GFQ82960.1"/>
    </source>
</evidence>
<sequence length="104" mass="11450">MIFSAISKLSGLNPPPRWTSDWLQMLLVRSPTRLQRIRDSAGQSHTNFECYPRGVRIGDNFVIEALVHGSYAGERGISGIAANCLPSLALPQAMHGVIVFTDRN</sequence>
<protein>
    <submittedName>
        <fullName evidence="1">Uncharacterized protein</fullName>
    </submittedName>
</protein>